<feature type="binding site" evidence="4">
    <location>
        <begin position="84"/>
        <end position="89"/>
    </location>
    <ligand>
        <name>substrate</name>
    </ligand>
</feature>
<keyword evidence="6" id="KW-1133">Transmembrane helix</keyword>
<keyword evidence="6" id="KW-0812">Transmembrane</keyword>
<evidence type="ECO:0000256" key="6">
    <source>
        <dbReference type="SAM" id="Phobius"/>
    </source>
</evidence>
<dbReference type="Proteomes" id="UP000722791">
    <property type="component" value="Unassembled WGS sequence"/>
</dbReference>
<dbReference type="PANTHER" id="PTHR12935">
    <property type="entry name" value="GAMMA-GLUTAMYLCYCLOTRANSFERASE"/>
    <property type="match status" value="1"/>
</dbReference>
<evidence type="ECO:0000256" key="3">
    <source>
        <dbReference type="PIRSR" id="PIRSR617939-1"/>
    </source>
</evidence>
<dbReference type="Gene3D" id="3.10.490.10">
    <property type="entry name" value="Gamma-glutamyl cyclotransferase-like"/>
    <property type="match status" value="1"/>
</dbReference>
<accession>A0A8J4LW23</accession>
<name>A0A8J4LW23_9CHLO</name>
<proteinExistence type="predicted"/>
<evidence type="ECO:0000256" key="4">
    <source>
        <dbReference type="PIRSR" id="PIRSR617939-2"/>
    </source>
</evidence>
<dbReference type="EC" id="4.3.2.9" evidence="1"/>
<dbReference type="EMBL" id="BNCQ01000043">
    <property type="protein sequence ID" value="GIM12436.1"/>
    <property type="molecule type" value="Genomic_DNA"/>
</dbReference>
<feature type="region of interest" description="Disordered" evidence="5">
    <location>
        <begin position="140"/>
        <end position="167"/>
    </location>
</feature>
<dbReference type="CDD" id="cd06661">
    <property type="entry name" value="GGCT_like"/>
    <property type="match status" value="1"/>
</dbReference>
<dbReference type="AlphaFoldDB" id="A0A8J4LW23"/>
<evidence type="ECO:0000256" key="2">
    <source>
        <dbReference type="ARBA" id="ARBA00023239"/>
    </source>
</evidence>
<feature type="transmembrane region" description="Helical" evidence="6">
    <location>
        <begin position="284"/>
        <end position="307"/>
    </location>
</feature>
<dbReference type="GO" id="GO:0003839">
    <property type="term" value="F:gamma-glutamylcyclotransferase activity"/>
    <property type="evidence" value="ECO:0007669"/>
    <property type="project" value="UniProtKB-EC"/>
</dbReference>
<keyword evidence="6" id="KW-0472">Membrane</keyword>
<dbReference type="InterPro" id="IPR013024">
    <property type="entry name" value="GGCT-like"/>
</dbReference>
<gene>
    <name evidence="7" type="ORF">Vretimale_15780</name>
</gene>
<organism evidence="7 8">
    <name type="scientific">Volvox reticuliferus</name>
    <dbReference type="NCBI Taxonomy" id="1737510"/>
    <lineage>
        <taxon>Eukaryota</taxon>
        <taxon>Viridiplantae</taxon>
        <taxon>Chlorophyta</taxon>
        <taxon>core chlorophytes</taxon>
        <taxon>Chlorophyceae</taxon>
        <taxon>CS clade</taxon>
        <taxon>Chlamydomonadales</taxon>
        <taxon>Volvocaceae</taxon>
        <taxon>Volvox</taxon>
    </lineage>
</organism>
<evidence type="ECO:0000313" key="7">
    <source>
        <dbReference type="EMBL" id="GIM12436.1"/>
    </source>
</evidence>
<evidence type="ECO:0000256" key="5">
    <source>
        <dbReference type="SAM" id="MobiDB-lite"/>
    </source>
</evidence>
<reference evidence="7" key="1">
    <citation type="journal article" date="2021" name="Proc. Natl. Acad. Sci. U.S.A.">
        <title>Three genomes in the algal genus Volvox reveal the fate of a haploid sex-determining region after a transition to homothallism.</title>
        <authorList>
            <person name="Yamamoto K."/>
            <person name="Hamaji T."/>
            <person name="Kawai-Toyooka H."/>
            <person name="Matsuzaki R."/>
            <person name="Takahashi F."/>
            <person name="Nishimura Y."/>
            <person name="Kawachi M."/>
            <person name="Noguchi H."/>
            <person name="Minakuchi Y."/>
            <person name="Umen J.G."/>
            <person name="Toyoda A."/>
            <person name="Nozaki H."/>
        </authorList>
    </citation>
    <scope>NUCLEOTIDE SEQUENCE</scope>
    <source>
        <strain evidence="7">NIES-3785</strain>
    </source>
</reference>
<comment type="caution">
    <text evidence="7">The sequence shown here is derived from an EMBL/GenBank/DDBJ whole genome shotgun (WGS) entry which is preliminary data.</text>
</comment>
<evidence type="ECO:0000313" key="8">
    <source>
        <dbReference type="Proteomes" id="UP000722791"/>
    </source>
</evidence>
<dbReference type="InterPro" id="IPR017939">
    <property type="entry name" value="G-Glutamylcylcotransferase"/>
</dbReference>
<feature type="binding site" evidence="4">
    <location>
        <position position="244"/>
    </location>
    <ligand>
        <name>substrate</name>
    </ligand>
</feature>
<dbReference type="PANTHER" id="PTHR12935:SF0">
    <property type="entry name" value="GAMMA-GLUTAMYLCYCLOTRANSFERASE"/>
    <property type="match status" value="1"/>
</dbReference>
<protein>
    <recommendedName>
        <fullName evidence="1">gamma-glutamylcyclotransferase</fullName>
        <ecNumber evidence="1">4.3.2.9</ecNumber>
    </recommendedName>
</protein>
<dbReference type="Pfam" id="PF13772">
    <property type="entry name" value="AIG2_2"/>
    <property type="match status" value="1"/>
</dbReference>
<sequence length="384" mass="41946">MQGQCSSIKHASHQRNQLCKESYAGIWHTQISIAVSARRLLRNGKGRCNLRHVGSSPHSALSTMAQTVQSQVPASCFGTDGVWYFAYGSNMNPNVLTGRRKVVPLESRPASLSGWKLSFRIRGIPFLEPGFATVERVDEIDGGRPPQLSQAPTDPTPPTGSMKPPSMRSNRWGSEVHGVLHRISVNDWIQIMVTEGVASDKSGYRVVEVEVTQYDGRRVRALTLEGQPPSLHSTARPVLPSRRYLELLRDGARHYGLDPEYITYLNSLDPYEGDGWNAAVGRAILLAVLVPLTLPLLPAVFLVRVAYNDAREAAQQAKGGDRAVTPSSNSDLPAHLLRPPLVLPAFASSYMRVITYVAWALHDVLEGTPLGNSSSAVGNGNSKR</sequence>
<evidence type="ECO:0000256" key="1">
    <source>
        <dbReference type="ARBA" id="ARBA00012346"/>
    </source>
</evidence>
<keyword evidence="2" id="KW-0456">Lyase</keyword>
<feature type="active site" description="Proton acceptor" evidence="3">
    <location>
        <position position="195"/>
    </location>
</feature>